<dbReference type="Proteomes" id="UP000681722">
    <property type="component" value="Unassembled WGS sequence"/>
</dbReference>
<feature type="region of interest" description="Disordered" evidence="7">
    <location>
        <begin position="579"/>
        <end position="609"/>
    </location>
</feature>
<feature type="binding site" description="axial binding residue" evidence="6">
    <location>
        <position position="435"/>
    </location>
    <ligand>
        <name>heme</name>
        <dbReference type="ChEBI" id="CHEBI:30413"/>
    </ligand>
    <ligandPart>
        <name>Fe</name>
        <dbReference type="ChEBI" id="CHEBI:18248"/>
    </ligandPart>
</feature>
<dbReference type="EMBL" id="CAJOBC010003500">
    <property type="protein sequence ID" value="CAF3787253.1"/>
    <property type="molecule type" value="Genomic_DNA"/>
</dbReference>
<evidence type="ECO:0000256" key="5">
    <source>
        <dbReference type="ARBA" id="ARBA00023004"/>
    </source>
</evidence>
<evidence type="ECO:0000256" key="6">
    <source>
        <dbReference type="PIRSR" id="PIRSR602401-1"/>
    </source>
</evidence>
<dbReference type="GO" id="GO:0016705">
    <property type="term" value="F:oxidoreductase activity, acting on paired donors, with incorporation or reduction of molecular oxygen"/>
    <property type="evidence" value="ECO:0007669"/>
    <property type="project" value="InterPro"/>
</dbReference>
<dbReference type="InterPro" id="IPR002401">
    <property type="entry name" value="Cyt_P450_E_grp-I"/>
</dbReference>
<dbReference type="InterPro" id="IPR001128">
    <property type="entry name" value="Cyt_P450"/>
</dbReference>
<dbReference type="EMBL" id="CAJNOQ010003500">
    <property type="protein sequence ID" value="CAF1015670.1"/>
    <property type="molecule type" value="Genomic_DNA"/>
</dbReference>
<feature type="compositionally biased region" description="Gly residues" evidence="7">
    <location>
        <begin position="583"/>
        <end position="598"/>
    </location>
</feature>
<evidence type="ECO:0000256" key="7">
    <source>
        <dbReference type="SAM" id="MobiDB-lite"/>
    </source>
</evidence>
<dbReference type="AlphaFoldDB" id="A0A814HWP1"/>
<dbReference type="InterPro" id="IPR017972">
    <property type="entry name" value="Cyt_P450_CS"/>
</dbReference>
<keyword evidence="11" id="KW-1185">Reference proteome</keyword>
<keyword evidence="8" id="KW-0472">Membrane</keyword>
<dbReference type="InterPro" id="IPR036396">
    <property type="entry name" value="Cyt_P450_sf"/>
</dbReference>
<keyword evidence="8" id="KW-0812">Transmembrane</keyword>
<evidence type="ECO:0000313" key="9">
    <source>
        <dbReference type="EMBL" id="CAF1015670.1"/>
    </source>
</evidence>
<dbReference type="Proteomes" id="UP000663829">
    <property type="component" value="Unassembled WGS sequence"/>
</dbReference>
<comment type="caution">
    <text evidence="9">The sequence shown here is derived from an EMBL/GenBank/DDBJ whole genome shotgun (WGS) entry which is preliminary data.</text>
</comment>
<reference evidence="9" key="1">
    <citation type="submission" date="2021-02" db="EMBL/GenBank/DDBJ databases">
        <authorList>
            <person name="Nowell W R."/>
        </authorList>
    </citation>
    <scope>NUCLEOTIDE SEQUENCE</scope>
</reference>
<evidence type="ECO:0000256" key="3">
    <source>
        <dbReference type="ARBA" id="ARBA00022723"/>
    </source>
</evidence>
<feature type="transmembrane region" description="Helical" evidence="8">
    <location>
        <begin position="7"/>
        <end position="27"/>
    </location>
</feature>
<evidence type="ECO:0008006" key="12">
    <source>
        <dbReference type="Google" id="ProtNLM"/>
    </source>
</evidence>
<dbReference type="SUPFAM" id="SSF48264">
    <property type="entry name" value="Cytochrome P450"/>
    <property type="match status" value="1"/>
</dbReference>
<dbReference type="PRINTS" id="PR00385">
    <property type="entry name" value="P450"/>
</dbReference>
<keyword evidence="4" id="KW-0560">Oxidoreductase</keyword>
<evidence type="ECO:0000256" key="8">
    <source>
        <dbReference type="SAM" id="Phobius"/>
    </source>
</evidence>
<dbReference type="GO" id="GO:0004497">
    <property type="term" value="F:monooxygenase activity"/>
    <property type="evidence" value="ECO:0007669"/>
    <property type="project" value="InterPro"/>
</dbReference>
<proteinExistence type="inferred from homology"/>
<dbReference type="GO" id="GO:0005506">
    <property type="term" value="F:iron ion binding"/>
    <property type="evidence" value="ECO:0007669"/>
    <property type="project" value="InterPro"/>
</dbReference>
<comment type="similarity">
    <text evidence="2">Belongs to the cytochrome P450 family.</text>
</comment>
<evidence type="ECO:0000256" key="1">
    <source>
        <dbReference type="ARBA" id="ARBA00001971"/>
    </source>
</evidence>
<dbReference type="Gene3D" id="1.10.630.10">
    <property type="entry name" value="Cytochrome P450"/>
    <property type="match status" value="1"/>
</dbReference>
<name>A0A814HWP1_9BILA</name>
<dbReference type="PRINTS" id="PR00463">
    <property type="entry name" value="EP450I"/>
</dbReference>
<dbReference type="Pfam" id="PF00067">
    <property type="entry name" value="p450"/>
    <property type="match status" value="1"/>
</dbReference>
<organism evidence="9 11">
    <name type="scientific">Didymodactylos carnosus</name>
    <dbReference type="NCBI Taxonomy" id="1234261"/>
    <lineage>
        <taxon>Eukaryota</taxon>
        <taxon>Metazoa</taxon>
        <taxon>Spiralia</taxon>
        <taxon>Gnathifera</taxon>
        <taxon>Rotifera</taxon>
        <taxon>Eurotatoria</taxon>
        <taxon>Bdelloidea</taxon>
        <taxon>Philodinida</taxon>
        <taxon>Philodinidae</taxon>
        <taxon>Didymodactylos</taxon>
    </lineage>
</organism>
<keyword evidence="6" id="KW-0349">Heme</keyword>
<dbReference type="OrthoDB" id="1372046at2759"/>
<evidence type="ECO:0000313" key="11">
    <source>
        <dbReference type="Proteomes" id="UP000663829"/>
    </source>
</evidence>
<comment type="cofactor">
    <cofactor evidence="1 6">
        <name>heme</name>
        <dbReference type="ChEBI" id="CHEBI:30413"/>
    </cofactor>
</comment>
<dbReference type="PANTHER" id="PTHR24286:SF228">
    <property type="entry name" value="C-22 STEROL DESATURASE ERG5"/>
    <property type="match status" value="1"/>
</dbReference>
<keyword evidence="5 6" id="KW-0408">Iron</keyword>
<dbReference type="PROSITE" id="PS00086">
    <property type="entry name" value="CYTOCHROME_P450"/>
    <property type="match status" value="1"/>
</dbReference>
<accession>A0A814HWP1</accession>
<protein>
    <recommendedName>
        <fullName evidence="12">Cytochrome P450</fullName>
    </recommendedName>
</protein>
<dbReference type="PANTHER" id="PTHR24286">
    <property type="entry name" value="CYTOCHROME P450 26"/>
    <property type="match status" value="1"/>
</dbReference>
<keyword evidence="3 6" id="KW-0479">Metal-binding</keyword>
<keyword evidence="8" id="KW-1133">Transmembrane helix</keyword>
<evidence type="ECO:0000256" key="4">
    <source>
        <dbReference type="ARBA" id="ARBA00023002"/>
    </source>
</evidence>
<gene>
    <name evidence="9" type="ORF">GPM918_LOCUS14507</name>
    <name evidence="10" type="ORF">SRO942_LOCUS14507</name>
</gene>
<feature type="transmembrane region" description="Helical" evidence="8">
    <location>
        <begin position="650"/>
        <end position="672"/>
    </location>
</feature>
<dbReference type="GO" id="GO:0016125">
    <property type="term" value="P:sterol metabolic process"/>
    <property type="evidence" value="ECO:0007669"/>
    <property type="project" value="TreeGrafter"/>
</dbReference>
<sequence length="835" mass="94612">MLTLIENFPITTGLTLIIMLLLTAILYEQITFIYKRSSLPGPPLVIPFFGSIFQMVGNPYNFWHKQMSYGALSWNSIVGQFVVMVTDGHLARQIFEQCSEKMPLMLNPNAHRLLGKDNIAFINGPVHKKLRSTLLPLFTTKALTIYLNIQEKAIREHIKYWLELSRNTDPNTGFEMRQLIYDLNLNTSLSVFLGSYIDDCSRKQFKYDYQRITQAMYAFPFFLPGTKLWQGCKARRSILNNLKSIVNASKTRIQDQKEEPTCLLDFWMLSLLNQDEENKHKTDEDIAKVTLDFIFASQDASTSSLTFSVHELSQNPNVLEKLRTEQNLLRGNNKSGLITPDLLTNMKYTWQVMREILRLRPPATIVPHMTNVSYKINSEYTIPAGTIVVPSIWSSNRHGFSNPDLFDPERFNSERNEHSLFEKQFLTFGCGPHACIGQRYAQNHIMLFLSILSDYQFERQNTSNKDEIIYLPTIYPADGLCTIKFDYDRSTLTGYGTDDVGDYTLKGVYSTRNLKMGIVKTYTLGTGPNRRQNLGHDVNIQLEWNENQGDFQGKWANYFRIPHVQSFPKVTMSASINKVQSQRGGGGGGGGSSGGGGVDHLPSKNGQAVGFRPRLTGLVTEARELSRNGGGAYFIGSGGGGGSCGQTCGIVLGSIFGTIAMALISVFSCVCIRKYWRGRPFYSPSQWVNKTKPFKRALQEHPDIFQSGSWSGEYFQDGHYHQLPVCTIKFDYDRSTLTGYGTDDVGDYTLKGVYSTRNLKMGIVKTYTLGTGPNRRQNLGHDVNIQLEWNENQGDFQGKWYVRTSEYQGENIYKLRCLVPLPPDYDTLSFSNIRD</sequence>
<evidence type="ECO:0000313" key="10">
    <source>
        <dbReference type="EMBL" id="CAF3787253.1"/>
    </source>
</evidence>
<evidence type="ECO:0000256" key="2">
    <source>
        <dbReference type="ARBA" id="ARBA00010617"/>
    </source>
</evidence>
<dbReference type="GO" id="GO:0020037">
    <property type="term" value="F:heme binding"/>
    <property type="evidence" value="ECO:0007669"/>
    <property type="project" value="InterPro"/>
</dbReference>